<comment type="caution">
    <text evidence="14">The sequence shown here is derived from an EMBL/GenBank/DDBJ whole genome shotgun (WGS) entry which is preliminary data.</text>
</comment>
<dbReference type="InterPro" id="IPR001841">
    <property type="entry name" value="Znf_RING"/>
</dbReference>
<comment type="subcellular location">
    <subcellularLocation>
        <location evidence="2">Endomembrane system</location>
    </subcellularLocation>
</comment>
<comment type="pathway">
    <text evidence="3">Protein modification; protein ubiquitination.</text>
</comment>
<evidence type="ECO:0000256" key="12">
    <source>
        <dbReference type="SAM" id="MobiDB-lite"/>
    </source>
</evidence>
<evidence type="ECO:0000256" key="10">
    <source>
        <dbReference type="ARBA" id="ARBA00023136"/>
    </source>
</evidence>
<dbReference type="GO" id="GO:0006511">
    <property type="term" value="P:ubiquitin-dependent protein catabolic process"/>
    <property type="evidence" value="ECO:0007669"/>
    <property type="project" value="InterPro"/>
</dbReference>
<accession>A0A5J4X2H0</accession>
<evidence type="ECO:0000259" key="13">
    <source>
        <dbReference type="PROSITE" id="PS50089"/>
    </source>
</evidence>
<name>A0A5J4X2H0_9EUKA</name>
<dbReference type="GO" id="GO:0005783">
    <property type="term" value="C:endoplasmic reticulum"/>
    <property type="evidence" value="ECO:0007669"/>
    <property type="project" value="InterPro"/>
</dbReference>
<dbReference type="Proteomes" id="UP000324800">
    <property type="component" value="Unassembled WGS sequence"/>
</dbReference>
<evidence type="ECO:0000313" key="14">
    <source>
        <dbReference type="EMBL" id="KAA6400865.1"/>
    </source>
</evidence>
<keyword evidence="9" id="KW-0862">Zinc</keyword>
<sequence length="1046" mass="120662">MQQSFSCGICFDVASNPVVSPCGHLYCWRCIYEWMQRVETCPVCQASCKKDSLIPIYGRGREEQTESEGIPQRPHGQRTERKTSIQRITELTAQIENHGELHYLSGGTLSLNSFGLIINGNDQLDRLPDGDTDVSNHEKFTRNKMRFDLIDGEKVVLDDVDRIAVLKFVKTSMFLRDFRSTLTSGGLIFSPKEIAFESVHCDSLHSINVIMLMQSGALESNYINVYPCENPCVQITEPEFVQNVIVIKVFLFANTPGRINTRIMIRTKKQNIAIAVTAEIPTRQRHSQQYREQSEINKGVIIKPQYVGILDENDSWVQSMGASTVSFHINLISQQHEQEQYRQPFHLSLSPIVEHKSTSILLYSSSVNTPRKKTCSKQQSIQQQSTSHIKSTLSPNASYSPMKGQEINTLQGHAGTMSATILNKLLNALQPTSYVLFDANDQVVSQGREQEIKHKLEKVGIKKGEKKIKNVDKEKQDNIEQQQQISSAIQSPQHSEVEDEVEDQDDLLRNLMSKGYVITPRSKAEGLKYQKYLQNTPIKQINKIELIKDKQNVGLKSPDKIRIAQNEDELDQGDRIQIEKGINYEQQQKIDKQSPDQTSKIRRNIPLLQVSRILDPQLQRLDEQFGVRPKRNKQQNVQTQRTYSPKKPNPQNRIFSQLMSPTYYTPRPKQFDRLKKENNRFKDKEKHQIKEEGQEQQMQSKGVGRTKIPNKFSNSFDEYQNQKTKATKEEKEQIPGLPLHPRSNSHGKAEAKKASEAEKSAFVLFEQSHYFDMNEESLNRIAESVVGWQDYESVVGLLDDQIDNALCQIKIINHIISSEIQVHYENLKIINHIIKKGVDQNNRIKKIQDMLCLRKGMIPVHKNKTEEVKVHQKKKVVIPAHEKKTSIVMNIIVINVRVDMRSTTRATVIIIIMKIKGNIDMKEEEIKKKVMRERKNKKNKIKRMTIWRINRKMKKQMMKLEIIMKFNQEQTLNQDLRQSLNNKIPQCPADVEQLKKIVKHAAEQEGEQINGAAFEYHRHYHIHHHCAKQMQIDTVKSIGDVRIGWK</sequence>
<dbReference type="InterPro" id="IPR045103">
    <property type="entry name" value="RNF5/RNF185-like"/>
</dbReference>
<organism evidence="14 15">
    <name type="scientific">Streblomastix strix</name>
    <dbReference type="NCBI Taxonomy" id="222440"/>
    <lineage>
        <taxon>Eukaryota</taxon>
        <taxon>Metamonada</taxon>
        <taxon>Preaxostyla</taxon>
        <taxon>Oxymonadida</taxon>
        <taxon>Streblomastigidae</taxon>
        <taxon>Streblomastix</taxon>
    </lineage>
</organism>
<dbReference type="EC" id="2.3.2.27" evidence="4"/>
<dbReference type="GO" id="GO:0061630">
    <property type="term" value="F:ubiquitin protein ligase activity"/>
    <property type="evidence" value="ECO:0007669"/>
    <property type="project" value="UniProtKB-EC"/>
</dbReference>
<feature type="region of interest" description="Disordered" evidence="12">
    <location>
        <begin position="473"/>
        <end position="503"/>
    </location>
</feature>
<proteinExistence type="predicted"/>
<protein>
    <recommendedName>
        <fullName evidence="4">RING-type E3 ubiquitin transferase</fullName>
        <ecNumber evidence="4">2.3.2.27</ecNumber>
    </recommendedName>
</protein>
<dbReference type="AlphaFoldDB" id="A0A5J4X2H0"/>
<dbReference type="SMART" id="SM00504">
    <property type="entry name" value="Ubox"/>
    <property type="match status" value="1"/>
</dbReference>
<evidence type="ECO:0000256" key="3">
    <source>
        <dbReference type="ARBA" id="ARBA00004906"/>
    </source>
</evidence>
<feature type="compositionally biased region" description="Basic and acidic residues" evidence="12">
    <location>
        <begin position="680"/>
        <end position="693"/>
    </location>
</feature>
<dbReference type="SMART" id="SM00184">
    <property type="entry name" value="RING"/>
    <property type="match status" value="1"/>
</dbReference>
<dbReference type="Gene3D" id="3.30.40.10">
    <property type="entry name" value="Zinc/RING finger domain, C3HC4 (zinc finger)"/>
    <property type="match status" value="1"/>
</dbReference>
<dbReference type="InterPro" id="IPR017907">
    <property type="entry name" value="Znf_RING_CS"/>
</dbReference>
<keyword evidence="8" id="KW-0833">Ubl conjugation pathway</keyword>
<dbReference type="PROSITE" id="PS50089">
    <property type="entry name" value="ZF_RING_2"/>
    <property type="match status" value="1"/>
</dbReference>
<feature type="compositionally biased region" description="Polar residues" evidence="12">
    <location>
        <begin position="711"/>
        <end position="722"/>
    </location>
</feature>
<keyword evidence="6" id="KW-0479">Metal-binding</keyword>
<evidence type="ECO:0000256" key="2">
    <source>
        <dbReference type="ARBA" id="ARBA00004308"/>
    </source>
</evidence>
<feature type="region of interest" description="Disordered" evidence="12">
    <location>
        <begin position="626"/>
        <end position="654"/>
    </location>
</feature>
<evidence type="ECO:0000256" key="11">
    <source>
        <dbReference type="PROSITE-ProRule" id="PRU00175"/>
    </source>
</evidence>
<dbReference type="OrthoDB" id="6270329at2759"/>
<evidence type="ECO:0000256" key="7">
    <source>
        <dbReference type="ARBA" id="ARBA00022771"/>
    </source>
</evidence>
<dbReference type="Pfam" id="PF13923">
    <property type="entry name" value="zf-C3HC4_2"/>
    <property type="match status" value="1"/>
</dbReference>
<evidence type="ECO:0000256" key="5">
    <source>
        <dbReference type="ARBA" id="ARBA00022679"/>
    </source>
</evidence>
<dbReference type="GO" id="GO:0016567">
    <property type="term" value="P:protein ubiquitination"/>
    <property type="evidence" value="ECO:0007669"/>
    <property type="project" value="UniProtKB-UniPathway"/>
</dbReference>
<keyword evidence="10" id="KW-0472">Membrane</keyword>
<dbReference type="GO" id="GO:0008270">
    <property type="term" value="F:zinc ion binding"/>
    <property type="evidence" value="ECO:0007669"/>
    <property type="project" value="UniProtKB-KW"/>
</dbReference>
<feature type="region of interest" description="Disordered" evidence="12">
    <location>
        <begin position="680"/>
        <end position="753"/>
    </location>
</feature>
<comment type="catalytic activity">
    <reaction evidence="1">
        <text>S-ubiquitinyl-[E2 ubiquitin-conjugating enzyme]-L-cysteine + [acceptor protein]-L-lysine = [E2 ubiquitin-conjugating enzyme]-L-cysteine + N(6)-ubiquitinyl-[acceptor protein]-L-lysine.</text>
        <dbReference type="EC" id="2.3.2.27"/>
    </reaction>
</comment>
<evidence type="ECO:0000256" key="4">
    <source>
        <dbReference type="ARBA" id="ARBA00012483"/>
    </source>
</evidence>
<reference evidence="14 15" key="1">
    <citation type="submission" date="2019-03" db="EMBL/GenBank/DDBJ databases">
        <title>Single cell metagenomics reveals metabolic interactions within the superorganism composed of flagellate Streblomastix strix and complex community of Bacteroidetes bacteria on its surface.</title>
        <authorList>
            <person name="Treitli S.C."/>
            <person name="Kolisko M."/>
            <person name="Husnik F."/>
            <person name="Keeling P."/>
            <person name="Hampl V."/>
        </authorList>
    </citation>
    <scope>NUCLEOTIDE SEQUENCE [LARGE SCALE GENOMIC DNA]</scope>
    <source>
        <strain evidence="14">ST1C</strain>
    </source>
</reference>
<evidence type="ECO:0000256" key="1">
    <source>
        <dbReference type="ARBA" id="ARBA00000900"/>
    </source>
</evidence>
<feature type="region of interest" description="Disordered" evidence="12">
    <location>
        <begin position="59"/>
        <end position="83"/>
    </location>
</feature>
<feature type="compositionally biased region" description="Low complexity" evidence="12">
    <location>
        <begin position="479"/>
        <end position="493"/>
    </location>
</feature>
<feature type="compositionally biased region" description="Polar residues" evidence="12">
    <location>
        <begin position="634"/>
        <end position="654"/>
    </location>
</feature>
<dbReference type="InterPro" id="IPR003613">
    <property type="entry name" value="Ubox_domain"/>
</dbReference>
<dbReference type="UniPathway" id="UPA00143"/>
<dbReference type="InterPro" id="IPR013083">
    <property type="entry name" value="Znf_RING/FYVE/PHD"/>
</dbReference>
<gene>
    <name evidence="14" type="ORF">EZS28_003609</name>
</gene>
<keyword evidence="7 11" id="KW-0863">Zinc-finger</keyword>
<evidence type="ECO:0000313" key="15">
    <source>
        <dbReference type="Proteomes" id="UP000324800"/>
    </source>
</evidence>
<feature type="domain" description="RING-type" evidence="13">
    <location>
        <begin position="7"/>
        <end position="45"/>
    </location>
</feature>
<evidence type="ECO:0000256" key="8">
    <source>
        <dbReference type="ARBA" id="ARBA00022786"/>
    </source>
</evidence>
<dbReference type="PANTHER" id="PTHR12313">
    <property type="entry name" value="E3 UBIQUITIN-PROTEIN LIGASE RNF5-RELATED"/>
    <property type="match status" value="1"/>
</dbReference>
<evidence type="ECO:0000256" key="9">
    <source>
        <dbReference type="ARBA" id="ARBA00022833"/>
    </source>
</evidence>
<dbReference type="EMBL" id="SNRW01000487">
    <property type="protein sequence ID" value="KAA6400865.1"/>
    <property type="molecule type" value="Genomic_DNA"/>
</dbReference>
<keyword evidence="5" id="KW-0808">Transferase</keyword>
<dbReference type="SUPFAM" id="SSF57850">
    <property type="entry name" value="RING/U-box"/>
    <property type="match status" value="1"/>
</dbReference>
<dbReference type="CDD" id="cd16534">
    <property type="entry name" value="RING-HC_RNF5-like"/>
    <property type="match status" value="1"/>
</dbReference>
<dbReference type="PROSITE" id="PS00518">
    <property type="entry name" value="ZF_RING_1"/>
    <property type="match status" value="1"/>
</dbReference>
<evidence type="ECO:0000256" key="6">
    <source>
        <dbReference type="ARBA" id="ARBA00022723"/>
    </source>
</evidence>